<reference evidence="1 2" key="1">
    <citation type="journal article" date="2010" name="Cell">
        <title>The genome of Naegleria gruberi illuminates early eukaryotic versatility.</title>
        <authorList>
            <person name="Fritz-Laylin L.K."/>
            <person name="Prochnik S.E."/>
            <person name="Ginger M.L."/>
            <person name="Dacks J.B."/>
            <person name="Carpenter M.L."/>
            <person name="Field M.C."/>
            <person name="Kuo A."/>
            <person name="Paredez A."/>
            <person name="Chapman J."/>
            <person name="Pham J."/>
            <person name="Shu S."/>
            <person name="Neupane R."/>
            <person name="Cipriano M."/>
            <person name="Mancuso J."/>
            <person name="Tu H."/>
            <person name="Salamov A."/>
            <person name="Lindquist E."/>
            <person name="Shapiro H."/>
            <person name="Lucas S."/>
            <person name="Grigoriev I.V."/>
            <person name="Cande W.Z."/>
            <person name="Fulton C."/>
            <person name="Rokhsar D.S."/>
            <person name="Dawson S.C."/>
        </authorList>
    </citation>
    <scope>NUCLEOTIDE SEQUENCE [LARGE SCALE GENOMIC DNA]</scope>
    <source>
        <strain evidence="1 2">NEG-M</strain>
    </source>
</reference>
<gene>
    <name evidence="1" type="ORF">NAEGRDRAFT_64240</name>
</gene>
<dbReference type="GeneID" id="8861901"/>
<name>D2V5Y0_NAEGR</name>
<organism evidence="2">
    <name type="scientific">Naegleria gruberi</name>
    <name type="common">Amoeba</name>
    <dbReference type="NCBI Taxonomy" id="5762"/>
    <lineage>
        <taxon>Eukaryota</taxon>
        <taxon>Discoba</taxon>
        <taxon>Heterolobosea</taxon>
        <taxon>Tetramitia</taxon>
        <taxon>Eutetramitia</taxon>
        <taxon>Vahlkampfiidae</taxon>
        <taxon>Naegleria</taxon>
    </lineage>
</organism>
<keyword evidence="2" id="KW-1185">Reference proteome</keyword>
<proteinExistence type="predicted"/>
<protein>
    <submittedName>
        <fullName evidence="1">Predicted protein</fullName>
    </submittedName>
</protein>
<dbReference type="KEGG" id="ngr:NAEGRDRAFT_64240"/>
<evidence type="ECO:0000313" key="2">
    <source>
        <dbReference type="Proteomes" id="UP000006671"/>
    </source>
</evidence>
<dbReference type="Proteomes" id="UP000006671">
    <property type="component" value="Unassembled WGS sequence"/>
</dbReference>
<dbReference type="EMBL" id="GG738853">
    <property type="protein sequence ID" value="EFC47876.1"/>
    <property type="molecule type" value="Genomic_DNA"/>
</dbReference>
<dbReference type="AlphaFoldDB" id="D2V5Y0"/>
<dbReference type="VEuPathDB" id="AmoebaDB:NAEGRDRAFT_64240"/>
<dbReference type="RefSeq" id="XP_002680620.1">
    <property type="nucleotide sequence ID" value="XM_002680574.1"/>
</dbReference>
<evidence type="ECO:0000313" key="1">
    <source>
        <dbReference type="EMBL" id="EFC47876.1"/>
    </source>
</evidence>
<sequence>MSLKRKRNGDQLVERIVSILRSQENSEEFDYSTILDKVSEQLKKKKKSEEKPLTKLTGDEWLLIYSFAGYENLFYNQIYKINRQMMEKIYENSLFWKTLFNLMWK</sequence>
<dbReference type="InParanoid" id="D2V5Y0"/>
<accession>D2V5Y0</accession>